<accession>A0ABR0ZGA5</accession>
<keyword evidence="1" id="KW-0202">Cytokine</keyword>
<keyword evidence="3" id="KW-1185">Reference proteome</keyword>
<keyword evidence="1" id="KW-0339">Growth factor</keyword>
<dbReference type="Pfam" id="PF03039">
    <property type="entry name" value="IL12"/>
    <property type="match status" value="1"/>
</dbReference>
<evidence type="ECO:0000256" key="1">
    <source>
        <dbReference type="RuleBase" id="RU363133"/>
    </source>
</evidence>
<keyword evidence="1" id="KW-0732">Signal</keyword>
<proteinExistence type="inferred from homology"/>
<reference evidence="2 3" key="1">
    <citation type="submission" date="2021-05" db="EMBL/GenBank/DDBJ databases">
        <authorList>
            <person name="Zahm M."/>
            <person name="Klopp C."/>
            <person name="Cabau C."/>
            <person name="Kuhl H."/>
            <person name="Suciu R."/>
            <person name="Ciorpac M."/>
            <person name="Holostenco D."/>
            <person name="Gessner J."/>
            <person name="Wuertz S."/>
            <person name="Hohne C."/>
            <person name="Stock M."/>
            <person name="Gislard M."/>
            <person name="Lluch J."/>
            <person name="Milhes M."/>
            <person name="Lampietro C."/>
            <person name="Lopez Roques C."/>
            <person name="Donnadieu C."/>
            <person name="Du K."/>
            <person name="Schartl M."/>
            <person name="Guiguen Y."/>
        </authorList>
    </citation>
    <scope>NUCLEOTIDE SEQUENCE [LARGE SCALE GENOMIC DNA]</scope>
    <source>
        <strain evidence="2">Hh-F2</strain>
        <tissue evidence="2">Blood</tissue>
    </source>
</reference>
<dbReference type="SUPFAM" id="SSF47266">
    <property type="entry name" value="4-helical cytokines"/>
    <property type="match status" value="1"/>
</dbReference>
<dbReference type="InterPro" id="IPR004281">
    <property type="entry name" value="IL-12_alpha"/>
</dbReference>
<name>A0ABR0ZGA5_HUSHU</name>
<comment type="caution">
    <text evidence="2">The sequence shown here is derived from an EMBL/GenBank/DDBJ whole genome shotgun (WGS) entry which is preliminary data.</text>
</comment>
<protein>
    <recommendedName>
        <fullName evidence="1">Interleukin-12 subunit alpha</fullName>
        <shortName evidence="1">IL-12A</shortName>
    </recommendedName>
</protein>
<keyword evidence="1" id="KW-0964">Secreted</keyword>
<organism evidence="2 3">
    <name type="scientific">Huso huso</name>
    <name type="common">Beluga</name>
    <name type="synonym">Acipenser huso</name>
    <dbReference type="NCBI Taxonomy" id="61971"/>
    <lineage>
        <taxon>Eukaryota</taxon>
        <taxon>Metazoa</taxon>
        <taxon>Chordata</taxon>
        <taxon>Craniata</taxon>
        <taxon>Vertebrata</taxon>
        <taxon>Euteleostomi</taxon>
        <taxon>Actinopterygii</taxon>
        <taxon>Chondrostei</taxon>
        <taxon>Acipenseriformes</taxon>
        <taxon>Acipenseridae</taxon>
        <taxon>Huso</taxon>
    </lineage>
</organism>
<comment type="similarity">
    <text evidence="1">Belongs to the IL-6 superfamily.</text>
</comment>
<gene>
    <name evidence="1" type="primary">IL12A</name>
    <name evidence="2" type="ORF">HHUSO_G13439</name>
</gene>
<feature type="signal peptide" evidence="1">
    <location>
        <begin position="1"/>
        <end position="20"/>
    </location>
</feature>
<dbReference type="PROSITE" id="PS51257">
    <property type="entry name" value="PROKAR_LIPOPROTEIN"/>
    <property type="match status" value="1"/>
</dbReference>
<dbReference type="Gene3D" id="1.20.1250.10">
    <property type="match status" value="1"/>
</dbReference>
<comment type="subcellular location">
    <subcellularLocation>
        <location evidence="1">Secreted</location>
    </subcellularLocation>
</comment>
<feature type="chain" id="PRO_5044974534" description="Interleukin-12 subunit alpha" evidence="1">
    <location>
        <begin position="21"/>
        <end position="186"/>
    </location>
</feature>
<dbReference type="InterPro" id="IPR009079">
    <property type="entry name" value="4_helix_cytokine-like_core"/>
</dbReference>
<evidence type="ECO:0000313" key="2">
    <source>
        <dbReference type="EMBL" id="KAK6483840.1"/>
    </source>
</evidence>
<sequence length="186" mass="21203">MALRCVKLFVASWLLLGCVGNPIFKVDLDKCINFSKELLDSVNATLSSEEINEGFNCTSELMNDITKATTVTACEPDYSSKMTGCTRQRETAFDQDTCLRNITEDLLQYKAEFSKYQLSEHLDKTLSTIDALIEVLSSPDRKATFRQKTELTFPARMKLCEILQAFRVRTVTINRVMNYIKSRVSR</sequence>
<keyword evidence="1" id="KW-1015">Disulfide bond</keyword>
<dbReference type="Proteomes" id="UP001369086">
    <property type="component" value="Unassembled WGS sequence"/>
</dbReference>
<evidence type="ECO:0000313" key="3">
    <source>
        <dbReference type="Proteomes" id="UP001369086"/>
    </source>
</evidence>
<comment type="subunit">
    <text evidence="1">Heterodimer with IL12B; disulfide-linked. The heterodimer is known as interleukin IL-12.</text>
</comment>
<dbReference type="EMBL" id="JAHFZB010000011">
    <property type="protein sequence ID" value="KAK6483840.1"/>
    <property type="molecule type" value="Genomic_DNA"/>
</dbReference>